<evidence type="ECO:0000259" key="1">
    <source>
        <dbReference type="Pfam" id="PF07995"/>
    </source>
</evidence>
<dbReference type="PANTHER" id="PTHR19328">
    <property type="entry name" value="HEDGEHOG-INTERACTING PROTEIN"/>
    <property type="match status" value="1"/>
</dbReference>
<dbReference type="EMBL" id="FOHE01000015">
    <property type="protein sequence ID" value="SET57315.1"/>
    <property type="molecule type" value="Genomic_DNA"/>
</dbReference>
<dbReference type="AlphaFoldDB" id="A0A1I0FIP5"/>
<keyword evidence="3" id="KW-1185">Reference proteome</keyword>
<organism evidence="2 3">
    <name type="scientific">Oceanobacillus limi</name>
    <dbReference type="NCBI Taxonomy" id="930131"/>
    <lineage>
        <taxon>Bacteria</taxon>
        <taxon>Bacillati</taxon>
        <taxon>Bacillota</taxon>
        <taxon>Bacilli</taxon>
        <taxon>Bacillales</taxon>
        <taxon>Bacillaceae</taxon>
        <taxon>Oceanobacillus</taxon>
    </lineage>
</organism>
<dbReference type="InterPro" id="IPR011041">
    <property type="entry name" value="Quinoprot_gluc/sorb_DH_b-prop"/>
</dbReference>
<dbReference type="STRING" id="930131.SAMN05216389_11541"/>
<dbReference type="InterPro" id="IPR012938">
    <property type="entry name" value="Glc/Sorbosone_DH"/>
</dbReference>
<evidence type="ECO:0000313" key="3">
    <source>
        <dbReference type="Proteomes" id="UP000198618"/>
    </source>
</evidence>
<reference evidence="2 3" key="1">
    <citation type="submission" date="2016-10" db="EMBL/GenBank/DDBJ databases">
        <authorList>
            <person name="de Groot N.N."/>
        </authorList>
    </citation>
    <scope>NUCLEOTIDE SEQUENCE [LARGE SCALE GENOMIC DNA]</scope>
    <source>
        <strain evidence="2 3">IBRC-M 10780</strain>
    </source>
</reference>
<evidence type="ECO:0000313" key="2">
    <source>
        <dbReference type="EMBL" id="SET57315.1"/>
    </source>
</evidence>
<name>A0A1I0FIP5_9BACI</name>
<dbReference type="PANTHER" id="PTHR19328:SF13">
    <property type="entry name" value="HIPL1 PROTEIN"/>
    <property type="match status" value="1"/>
</dbReference>
<accession>A0A1I0FIP5</accession>
<proteinExistence type="predicted"/>
<dbReference type="InterPro" id="IPR011042">
    <property type="entry name" value="6-blade_b-propeller_TolB-like"/>
</dbReference>
<gene>
    <name evidence="2" type="ORF">SAMN05216389_11541</name>
</gene>
<dbReference type="SUPFAM" id="SSF50952">
    <property type="entry name" value="Soluble quinoprotein glucose dehydrogenase"/>
    <property type="match status" value="1"/>
</dbReference>
<feature type="domain" description="Glucose/Sorbosone dehydrogenase" evidence="1">
    <location>
        <begin position="76"/>
        <end position="365"/>
    </location>
</feature>
<dbReference type="RefSeq" id="WP_090871234.1">
    <property type="nucleotide sequence ID" value="NZ_FOHE01000015.1"/>
</dbReference>
<sequence length="389" mass="43126">MKKSMFLYVSLLGLILAVGLVLLFNTGEDNATDDQNETTNTEEDHLFEQDAVEALEESIEVVASDDGSIHANNLFIPWTINKSGNNFFLSQRDGTVIKIDGDFGIVDVQHVDVSEEVLHEGEGGFLGFTLTPDFETSYKAIAYHTYQKDGETLNRIISLKLNEDTWTEEEVLLDQIPGGEINNGGRIQVGPDGMLYATTGDTGHAEHAQDLDSLAGKILRIELNGDIPEDNPFEDSYVFSYGHRNPQGFAWDSEGNFYSSEHGEDGHDEINLIEAGKNYGWPEIQGDEEAENMVQPVLHSGEDTWAPSGMAYNEGQLYIASLAGAKIFTYDIANGETSDFFDEVGRLRDVLIEDNSLFTITNNHDERGNPEQKDDRLINLPLTEKASSE</sequence>
<dbReference type="OrthoDB" id="9770043at2"/>
<protein>
    <submittedName>
        <fullName evidence="2">Glucose/arabinose dehydrogenase, beta-propeller fold</fullName>
    </submittedName>
</protein>
<dbReference type="Pfam" id="PF07995">
    <property type="entry name" value="GSDH"/>
    <property type="match status" value="1"/>
</dbReference>
<dbReference type="Proteomes" id="UP000198618">
    <property type="component" value="Unassembled WGS sequence"/>
</dbReference>
<dbReference type="Gene3D" id="2.120.10.30">
    <property type="entry name" value="TolB, C-terminal domain"/>
    <property type="match status" value="1"/>
</dbReference>